<feature type="non-terminal residue" evidence="1">
    <location>
        <position position="1"/>
    </location>
</feature>
<dbReference type="EMBL" id="BARS01037103">
    <property type="protein sequence ID" value="GAG22475.1"/>
    <property type="molecule type" value="Genomic_DNA"/>
</dbReference>
<organism evidence="1">
    <name type="scientific">marine sediment metagenome</name>
    <dbReference type="NCBI Taxonomy" id="412755"/>
    <lineage>
        <taxon>unclassified sequences</taxon>
        <taxon>metagenomes</taxon>
        <taxon>ecological metagenomes</taxon>
    </lineage>
</organism>
<protein>
    <submittedName>
        <fullName evidence="1">Uncharacterized protein</fullName>
    </submittedName>
</protein>
<name>X0VW28_9ZZZZ</name>
<accession>X0VW28</accession>
<sequence length="127" mass="14018">LAEQVKPAFQTILPDGAESLDDALDPEYAETDPVRRMRDAYLWVLGEFHRIVSDHEAGSVLDLRKASTPPPVGIALSIAQSWAAKPCQKRDGLFREIRVWLASAVVKSLADSEPETFPDEGFLDKIG</sequence>
<reference evidence="1" key="1">
    <citation type="journal article" date="2014" name="Front. Microbiol.">
        <title>High frequency of phylogenetically diverse reductive dehalogenase-homologous genes in deep subseafloor sedimentary metagenomes.</title>
        <authorList>
            <person name="Kawai M."/>
            <person name="Futagami T."/>
            <person name="Toyoda A."/>
            <person name="Takaki Y."/>
            <person name="Nishi S."/>
            <person name="Hori S."/>
            <person name="Arai W."/>
            <person name="Tsubouchi T."/>
            <person name="Morono Y."/>
            <person name="Uchiyama I."/>
            <person name="Ito T."/>
            <person name="Fujiyama A."/>
            <person name="Inagaki F."/>
            <person name="Takami H."/>
        </authorList>
    </citation>
    <scope>NUCLEOTIDE SEQUENCE</scope>
    <source>
        <strain evidence="1">Expedition CK06-06</strain>
    </source>
</reference>
<proteinExistence type="predicted"/>
<evidence type="ECO:0000313" key="1">
    <source>
        <dbReference type="EMBL" id="GAG22475.1"/>
    </source>
</evidence>
<comment type="caution">
    <text evidence="1">The sequence shown here is derived from an EMBL/GenBank/DDBJ whole genome shotgun (WGS) entry which is preliminary data.</text>
</comment>
<dbReference type="AlphaFoldDB" id="X0VW28"/>
<gene>
    <name evidence="1" type="ORF">S01H1_56927</name>
</gene>